<dbReference type="Pfam" id="PF10026">
    <property type="entry name" value="DUF2268"/>
    <property type="match status" value="1"/>
</dbReference>
<reference evidence="2 3" key="1">
    <citation type="submission" date="2024-03" db="EMBL/GenBank/DDBJ databases">
        <title>Human intestinal bacterial collection.</title>
        <authorList>
            <person name="Pauvert C."/>
            <person name="Hitch T.C.A."/>
            <person name="Clavel T."/>
        </authorList>
    </citation>
    <scope>NUCLEOTIDE SEQUENCE [LARGE SCALE GENOMIC DNA]</scope>
    <source>
        <strain evidence="2 3">CLA-SR-H024</strain>
    </source>
</reference>
<sequence>MGIINTKKWLEEHFYEPTSICENMKASFDGDDSHNIYRYLNGFGMYKPSRRSKQTFEKMKELETWNKVERFYKKYKKKWDGPDVPIYLFPFQMTWRGDENKSGVSFPNQLFLFVGEVTDDKELEALFIHEYHHVCRMHCLKKPIEDYTLLDSIIMEGLAEFAVKENCGKAYNASWCHLYEEEEVKQFWEKELKEHLDVKKTETKHDQLLYGHGRYPRMIGYNTGFYLVNSYFQKKKQTAKMQFTIKSEAFL</sequence>
<protein>
    <submittedName>
        <fullName evidence="2">DUF2268 domain-containing putative Zn-dependent protease</fullName>
    </submittedName>
</protein>
<keyword evidence="3" id="KW-1185">Reference proteome</keyword>
<gene>
    <name evidence="2" type="ORF">WMO63_02020</name>
</gene>
<keyword evidence="2" id="KW-0645">Protease</keyword>
<dbReference type="Proteomes" id="UP001465426">
    <property type="component" value="Unassembled WGS sequence"/>
</dbReference>
<evidence type="ECO:0000259" key="1">
    <source>
        <dbReference type="Pfam" id="PF10026"/>
    </source>
</evidence>
<feature type="domain" description="DUF2268" evidence="1">
    <location>
        <begin position="65"/>
        <end position="251"/>
    </location>
</feature>
<keyword evidence="2" id="KW-0378">Hydrolase</keyword>
<dbReference type="GO" id="GO:0008233">
    <property type="term" value="F:peptidase activity"/>
    <property type="evidence" value="ECO:0007669"/>
    <property type="project" value="UniProtKB-KW"/>
</dbReference>
<evidence type="ECO:0000313" key="2">
    <source>
        <dbReference type="EMBL" id="MEQ2464444.1"/>
    </source>
</evidence>
<dbReference type="InterPro" id="IPR018728">
    <property type="entry name" value="DUF2268"/>
</dbReference>
<organism evidence="2 3">
    <name type="scientific">Niallia hominis</name>
    <dbReference type="NCBI Taxonomy" id="3133173"/>
    <lineage>
        <taxon>Bacteria</taxon>
        <taxon>Bacillati</taxon>
        <taxon>Bacillota</taxon>
        <taxon>Bacilli</taxon>
        <taxon>Bacillales</taxon>
        <taxon>Bacillaceae</taxon>
        <taxon>Niallia</taxon>
    </lineage>
</organism>
<dbReference type="RefSeq" id="WP_031538210.1">
    <property type="nucleotide sequence ID" value="NZ_JBBMFN010000002.1"/>
</dbReference>
<evidence type="ECO:0000313" key="3">
    <source>
        <dbReference type="Proteomes" id="UP001465426"/>
    </source>
</evidence>
<comment type="caution">
    <text evidence="2">The sequence shown here is derived from an EMBL/GenBank/DDBJ whole genome shotgun (WGS) entry which is preliminary data.</text>
</comment>
<name>A0ABV1ETM1_9BACI</name>
<dbReference type="EMBL" id="JBBMFN010000002">
    <property type="protein sequence ID" value="MEQ2464444.1"/>
    <property type="molecule type" value="Genomic_DNA"/>
</dbReference>
<proteinExistence type="predicted"/>
<dbReference type="GO" id="GO:0006508">
    <property type="term" value="P:proteolysis"/>
    <property type="evidence" value="ECO:0007669"/>
    <property type="project" value="UniProtKB-KW"/>
</dbReference>
<accession>A0ABV1ETM1</accession>